<keyword evidence="1 3" id="KW-0853">WD repeat</keyword>
<proteinExistence type="predicted"/>
<reference evidence="5 6" key="2">
    <citation type="submission" date="2018-11" db="EMBL/GenBank/DDBJ databases">
        <authorList>
            <consortium name="Pathogen Informatics"/>
        </authorList>
    </citation>
    <scope>NUCLEOTIDE SEQUENCE [LARGE SCALE GENOMIC DNA]</scope>
    <source>
        <strain evidence="5 6">MHpl1</strain>
    </source>
</reference>
<dbReference type="WBParaSite" id="HPLM_0000328201-mRNA-1">
    <property type="protein sequence ID" value="HPLM_0000328201-mRNA-1"/>
    <property type="gene ID" value="HPLM_0000328201"/>
</dbReference>
<dbReference type="SMART" id="SM00320">
    <property type="entry name" value="WD40"/>
    <property type="match status" value="5"/>
</dbReference>
<dbReference type="Gene3D" id="2.130.10.10">
    <property type="entry name" value="YVTN repeat-like/Quinoprotein amine dehydrogenase"/>
    <property type="match status" value="3"/>
</dbReference>
<keyword evidence="2" id="KW-0677">Repeat</keyword>
<gene>
    <name evidence="5" type="ORF">HPLM_LOCUS3274</name>
</gene>
<evidence type="ECO:0000256" key="1">
    <source>
        <dbReference type="ARBA" id="ARBA00022574"/>
    </source>
</evidence>
<dbReference type="OrthoDB" id="338622at2759"/>
<feature type="repeat" description="WD" evidence="3">
    <location>
        <begin position="1206"/>
        <end position="1239"/>
    </location>
</feature>
<accession>A0A0N4W105</accession>
<evidence type="ECO:0000256" key="4">
    <source>
        <dbReference type="SAM" id="MobiDB-lite"/>
    </source>
</evidence>
<reference evidence="7" key="1">
    <citation type="submission" date="2016-04" db="UniProtKB">
        <authorList>
            <consortium name="WormBaseParasite"/>
        </authorList>
    </citation>
    <scope>IDENTIFICATION</scope>
</reference>
<dbReference type="SUPFAM" id="SSF50998">
    <property type="entry name" value="Quinoprotein alcohol dehydrogenase-like"/>
    <property type="match status" value="1"/>
</dbReference>
<dbReference type="PANTHER" id="PTHR44099:SF4">
    <property type="entry name" value="RABCONNECTIN-3B, ISOFORM A"/>
    <property type="match status" value="1"/>
</dbReference>
<dbReference type="InterPro" id="IPR036322">
    <property type="entry name" value="WD40_repeat_dom_sf"/>
</dbReference>
<dbReference type="STRING" id="6290.A0A0N4W105"/>
<dbReference type="GO" id="GO:0005737">
    <property type="term" value="C:cytoplasm"/>
    <property type="evidence" value="ECO:0007669"/>
    <property type="project" value="TreeGrafter"/>
</dbReference>
<dbReference type="InterPro" id="IPR015943">
    <property type="entry name" value="WD40/YVTN_repeat-like_dom_sf"/>
</dbReference>
<dbReference type="Pfam" id="PF00400">
    <property type="entry name" value="WD40"/>
    <property type="match status" value="2"/>
</dbReference>
<evidence type="ECO:0000256" key="3">
    <source>
        <dbReference type="PROSITE-ProRule" id="PRU00221"/>
    </source>
</evidence>
<dbReference type="InterPro" id="IPR011047">
    <property type="entry name" value="Quinoprotein_ADH-like_sf"/>
</dbReference>
<keyword evidence="6" id="KW-1185">Reference proteome</keyword>
<evidence type="ECO:0000313" key="5">
    <source>
        <dbReference type="EMBL" id="VDO20532.1"/>
    </source>
</evidence>
<dbReference type="InterPro" id="IPR049916">
    <property type="entry name" value="WDR72-like"/>
</dbReference>
<evidence type="ECO:0000313" key="7">
    <source>
        <dbReference type="WBParaSite" id="HPLM_0000328201-mRNA-1"/>
    </source>
</evidence>
<feature type="region of interest" description="Disordered" evidence="4">
    <location>
        <begin position="558"/>
        <end position="596"/>
    </location>
</feature>
<name>A0A0N4W105_HAEPC</name>
<evidence type="ECO:0000313" key="6">
    <source>
        <dbReference type="Proteomes" id="UP000268014"/>
    </source>
</evidence>
<feature type="repeat" description="WD" evidence="3">
    <location>
        <begin position="73"/>
        <end position="117"/>
    </location>
</feature>
<dbReference type="PROSITE" id="PS00678">
    <property type="entry name" value="WD_REPEATS_1"/>
    <property type="match status" value="1"/>
</dbReference>
<feature type="compositionally biased region" description="Polar residues" evidence="4">
    <location>
        <begin position="580"/>
        <end position="596"/>
    </location>
</feature>
<sequence>MASSEPPPAVTNGLVVPIVIWGKKPPDNRMTAVRYLSDRTTIVTVIYISTGDLSGHVITWKCDEEYLTPCQLMIGHDAPITAISPTNHQPSSTRFITASSDGHLCLWDLQDGRCVDSVSSLYVHRYMQPYTYKSSRHTRSTRLFCIGDYSDIVVLDPQDLTVVFQLSSRVEPDWVCSYEIVHRTNKSEQCIGISMAGMIKVWSLMELEKKDLATPLYEDESKRLELRDVKAISFNPVNERLLLIICSTNWQLIDLDDLSVIIIHNCSGRAVNGKILDVDKIAVAFADHTLRVYQLPLEKLEGAQVRQRFGETPKNYLGISDPFEFALWEGSRSNVCSWLNDVTFAFAPQRSDHSVFQAAQATQSGQLLIWRIPRFGEEDFGGITCSLFVSSQGKLIMGRSDGLIVMTNACESLGRQLLNVNLEKPSLRYLNGHKGAVSNLLYPHEHHPRFDSEVLVSGAEDFAVIVWNINTVEKLRCFTVHGGPILRFLVPPPNTTCVLLASRHPYPVSLVKWRPLDDYMLVRLDDGSVFVWEMDIATLDRVVFGVIAEEFLSACDEQIGKEEGTDQTMRGRLGTPDPINAQSDSPSPSPEMNTVQLSPPMSITPLPGSDRGAHLVQIDVGSLIGGIVHLDSAEEAVYNERRISQATPKQDSEENAPSAELSRRLAWQFESNLYLDIARLLLSLLHGWNLDNDLDAVCIKKLGLNKPKGQLYFGNVSRQGQLSVTLPQKNEQSFDRFSTGVRWQASHSLTTTHLLAIIATANTLMGMKNAATQVENTRKGTFAPQTQSAKKLTPEGVISERQQLKQGWSLLAALHCVLLPDHVRPRSSYAAPRIELLARRWQDSCVEIREAAQALLIRELSRLGSAGRRRLVESWTPFLPPLLDPALSIFGARLQSSVPTLPPSAPPIPPRQKNSPPPLAPVPGTALMTFSYYWVDPVLEMTTKDVVEPSIGEDGESGVQQVRRNQATAIILLGVVGAEFGDEFRAELMRATALSLLELLVAAPSPLLPVHSPLRRAAIDLLGRGFVHWEPHLEISKVVLGLLDLAANTDKQPPPPIVGAPLSPIADACRTARHALTLIATARPTALLSALSMEVARYNSAAQHQTIQHTVVSPLLKSRSEVLRIIEELSEKRYAEVVEMMLPVGDILVHCLDTSLLKQKTLSEIFPPITKFFMVAYCSSTRRIAFGGKNGTCVVHELRAAKAHNLQAHQGPVAAVAFSEDGKYLATYGEQDSKINFWQTSQTFLGMGQNQMKLVKSQPAPSLAAFSPNGTVSTFRPKLVWINLKSLTLMMPEGREQRFTV</sequence>
<dbReference type="OMA" id="KQMPPRI"/>
<dbReference type="PANTHER" id="PTHR44099">
    <property type="entry name" value="RABCONNECTIN-3B, ISOFORM A"/>
    <property type="match status" value="1"/>
</dbReference>
<dbReference type="InterPro" id="IPR001680">
    <property type="entry name" value="WD40_rpt"/>
</dbReference>
<evidence type="ECO:0000256" key="2">
    <source>
        <dbReference type="ARBA" id="ARBA00022737"/>
    </source>
</evidence>
<dbReference type="PROSITE" id="PS50082">
    <property type="entry name" value="WD_REPEATS_2"/>
    <property type="match status" value="3"/>
</dbReference>
<dbReference type="SUPFAM" id="SSF50978">
    <property type="entry name" value="WD40 repeat-like"/>
    <property type="match status" value="1"/>
</dbReference>
<dbReference type="Proteomes" id="UP000268014">
    <property type="component" value="Unassembled WGS sequence"/>
</dbReference>
<dbReference type="EMBL" id="UZAF01016107">
    <property type="protein sequence ID" value="VDO20532.1"/>
    <property type="molecule type" value="Genomic_DNA"/>
</dbReference>
<protein>
    <submittedName>
        <fullName evidence="7">WD_REPEATS_REGION domain-containing protein</fullName>
    </submittedName>
</protein>
<dbReference type="InterPro" id="IPR019775">
    <property type="entry name" value="WD40_repeat_CS"/>
</dbReference>
<feature type="repeat" description="WD" evidence="3">
    <location>
        <begin position="430"/>
        <end position="477"/>
    </location>
</feature>
<organism evidence="7">
    <name type="scientific">Haemonchus placei</name>
    <name type="common">Barber's pole worm</name>
    <dbReference type="NCBI Taxonomy" id="6290"/>
    <lineage>
        <taxon>Eukaryota</taxon>
        <taxon>Metazoa</taxon>
        <taxon>Ecdysozoa</taxon>
        <taxon>Nematoda</taxon>
        <taxon>Chromadorea</taxon>
        <taxon>Rhabditida</taxon>
        <taxon>Rhabditina</taxon>
        <taxon>Rhabditomorpha</taxon>
        <taxon>Strongyloidea</taxon>
        <taxon>Trichostrongylidae</taxon>
        <taxon>Haemonchus</taxon>
    </lineage>
</organism>